<feature type="region of interest" description="Disordered" evidence="6">
    <location>
        <begin position="1052"/>
        <end position="1125"/>
    </location>
</feature>
<dbReference type="Proteomes" id="UP000672032">
    <property type="component" value="Chromosome 4"/>
</dbReference>
<feature type="domain" description="Ubiquitin-like protease family profile" evidence="7">
    <location>
        <begin position="880"/>
        <end position="1207"/>
    </location>
</feature>
<feature type="region of interest" description="Disordered" evidence="6">
    <location>
        <begin position="1"/>
        <end position="27"/>
    </location>
</feature>
<gene>
    <name evidence="8" type="ORF">DSL72_005387</name>
</gene>
<dbReference type="PROSITE" id="PS50600">
    <property type="entry name" value="ULP_PROTEASE"/>
    <property type="match status" value="1"/>
</dbReference>
<feature type="region of interest" description="Disordered" evidence="6">
    <location>
        <begin position="1366"/>
        <end position="1452"/>
    </location>
</feature>
<feature type="region of interest" description="Disordered" evidence="6">
    <location>
        <begin position="1468"/>
        <end position="1624"/>
    </location>
</feature>
<dbReference type="Gene3D" id="3.40.395.10">
    <property type="entry name" value="Adenoviral Proteinase, Chain A"/>
    <property type="match status" value="1"/>
</dbReference>
<dbReference type="GO" id="GO:0070139">
    <property type="term" value="F:SUMO-specific endopeptidase activity"/>
    <property type="evidence" value="ECO:0007669"/>
    <property type="project" value="TreeGrafter"/>
</dbReference>
<feature type="compositionally biased region" description="Basic residues" evidence="6">
    <location>
        <begin position="551"/>
        <end position="562"/>
    </location>
</feature>
<dbReference type="GO" id="GO:0005634">
    <property type="term" value="C:nucleus"/>
    <property type="evidence" value="ECO:0007669"/>
    <property type="project" value="TreeGrafter"/>
</dbReference>
<evidence type="ECO:0000256" key="5">
    <source>
        <dbReference type="ARBA" id="ARBA00022801"/>
    </source>
</evidence>
<dbReference type="PANTHER" id="PTHR46896:SF3">
    <property type="entry name" value="FI06413P-RELATED"/>
    <property type="match status" value="1"/>
</dbReference>
<evidence type="ECO:0000256" key="3">
    <source>
        <dbReference type="ARBA" id="ARBA00022670"/>
    </source>
</evidence>
<comment type="similarity">
    <text evidence="1">Belongs to the peptidase C48 family.</text>
</comment>
<evidence type="ECO:0000259" key="7">
    <source>
        <dbReference type="PROSITE" id="PS50600"/>
    </source>
</evidence>
<dbReference type="InterPro" id="IPR051947">
    <property type="entry name" value="Sentrin-specific_protease"/>
</dbReference>
<organism evidence="8 9">
    <name type="scientific">Monilinia vaccinii-corymbosi</name>
    <dbReference type="NCBI Taxonomy" id="61207"/>
    <lineage>
        <taxon>Eukaryota</taxon>
        <taxon>Fungi</taxon>
        <taxon>Dikarya</taxon>
        <taxon>Ascomycota</taxon>
        <taxon>Pezizomycotina</taxon>
        <taxon>Leotiomycetes</taxon>
        <taxon>Helotiales</taxon>
        <taxon>Sclerotiniaceae</taxon>
        <taxon>Monilinia</taxon>
    </lineage>
</organism>
<feature type="compositionally biased region" description="Basic and acidic residues" evidence="6">
    <location>
        <begin position="1366"/>
        <end position="1375"/>
    </location>
</feature>
<name>A0A8A3PFH7_9HELO</name>
<feature type="region of interest" description="Disordered" evidence="6">
    <location>
        <begin position="310"/>
        <end position="376"/>
    </location>
</feature>
<keyword evidence="5" id="KW-0378">Hydrolase</keyword>
<feature type="compositionally biased region" description="Polar residues" evidence="6">
    <location>
        <begin position="819"/>
        <end position="833"/>
    </location>
</feature>
<dbReference type="PANTHER" id="PTHR46896">
    <property type="entry name" value="SENTRIN-SPECIFIC PROTEASE"/>
    <property type="match status" value="1"/>
</dbReference>
<feature type="compositionally biased region" description="Basic and acidic residues" evidence="6">
    <location>
        <begin position="1393"/>
        <end position="1402"/>
    </location>
</feature>
<feature type="compositionally biased region" description="Acidic residues" evidence="6">
    <location>
        <begin position="1052"/>
        <end position="1061"/>
    </location>
</feature>
<keyword evidence="4" id="KW-0833">Ubl conjugation pathway</keyword>
<protein>
    <recommendedName>
        <fullName evidence="7">Ubiquitin-like protease family profile domain-containing protein</fullName>
    </recommendedName>
</protein>
<feature type="compositionally biased region" description="Polar residues" evidence="6">
    <location>
        <begin position="9"/>
        <end position="20"/>
    </location>
</feature>
<feature type="compositionally biased region" description="Polar residues" evidence="6">
    <location>
        <begin position="1498"/>
        <end position="1533"/>
    </location>
</feature>
<dbReference type="GO" id="GO:0005737">
    <property type="term" value="C:cytoplasm"/>
    <property type="evidence" value="ECO:0007669"/>
    <property type="project" value="TreeGrafter"/>
</dbReference>
<feature type="compositionally biased region" description="Polar residues" evidence="6">
    <location>
        <begin position="1403"/>
        <end position="1420"/>
    </location>
</feature>
<evidence type="ECO:0000256" key="4">
    <source>
        <dbReference type="ARBA" id="ARBA00022786"/>
    </source>
</evidence>
<feature type="compositionally biased region" description="Polar residues" evidence="6">
    <location>
        <begin position="320"/>
        <end position="330"/>
    </location>
</feature>
<dbReference type="Pfam" id="PF02902">
    <property type="entry name" value="Peptidase_C48"/>
    <property type="match status" value="1"/>
</dbReference>
<feature type="compositionally biased region" description="Polar residues" evidence="6">
    <location>
        <begin position="1096"/>
        <end position="1109"/>
    </location>
</feature>
<sequence length="1668" mass="186633">MGSVIKPQATPTSMNFQSENGPRGGSHEELLVNHREITAILDQYSDPARHVVIIDDSNSESDEAAEGTAATQTRALTTKIQTRSRTRALLNYEDVKPLQAISQAFNNDLQPVNHNHHQRTHERCGSEGAQPSCPREKRGFSDKVDIEMVPQQSRLPRVFKMNPQHLSEIDEDDEVTIEKERKREKELIVDGDRLGSNGSIGHIDDLEQAQTKNIQKVSHVEQNIQLSNANNENPVLRHFSDLDTLENHTGATTAIEDIGDTAVDDAPEQGTPDSSKTPNKTEWSFARRYYGYHRSDRTFQVPGVITEPYRKMAKPRGGPTPTNRLSSTKSAAAPPQSLELQPTIPWDGPPYKKQRTEQATSSNGTFRGPNTFGQGASQDQRHVTQIPTQGQCNNSSYQESGYPANGALLGVPEYQAVNEFARHSKRNRNRKPIDRPLGCQGFSNGKSDFRLEQTAIAKRIAEGSHLDDSKDPIEEDELQALYPGLQNSVRVEISSHRNRPQKAPHFLKSQYSKQVSPNYIRKSSKSNGFPREGGSEDELSLDNAPELWHGKQAKKSQGKKNIHNNDSDESDEDEQSLERRGDIPRTDFVNRGKGSQRLQQRHDVPKFGVQSLFSQTRYWHRPDTNKRCFIVQDQSGNLQLVSDSETIPGFFIKADGILSLDIGHESCKLIIHKSRETSPMQDTAMHIEFYSIGVAQDFKKSLEGVLKDIKIARMEKSDINQKFLHTRQVLHPRAAGQAINKRNRAEEQSEDIQLIASNQERRTAQHPQSLKVEDLQSHNGNPPRPKRPKLREQMQGPSTPKNLNGSKGNVDEIEVTEFYETSSKANGTRTSLRSADRSKPYKTVPKERNPSPEHWSEVNRDWENDWHKSVVYPKSGKKTATVDKQDIYRLDNGQFLNDNLIMFYLLWLEQHHPELTKRVYVHNTFFYASLTKTAKGKRGINYEAVERWTARVDLPSYDYIIVPVNENTHWYVVIICNAPRLLDPVTKDESKSMGNGAKPELNGEIEPHDARKPTAPSKSPQPISKRLVNGIDGTEVDNSLRDLSLVNGDETEASLDVEPEESLPPSNHGLPIVSVDVDSGNADTASKSATKVIDLAQSSSPSAKPNSAVRSKKPPPNRNCDPKQPRVITLDSLAVKHSATCANLKDYMVAEIKAKKQISITPTKILVMNAKTQEKDHFTGMYPGTGLPEQGNYCDCGVYLLSYMEEFFERPDSFIEDIIGNKYKVESNRNDAPEFRDKIRRLLLKLQEEQALESEVAQNSKAAKKSKAAPLMTGDNVEPSNPQATSLPVSSRARLQPAFNTCSLNLGRNHVNSTEAASIAPNLLPNSKRKEVISVEDGQENLEEHFEEESASNHLKDANDRAIKDEIKSRGRDRGPLQVSRTTLESGPSEPSVHLEIRDSFKGQESTQESTSRRSMTQQQPKRESSIVDLDGDESPIVEDLPGQDSRGTGNMLDSTLVYFKKTFLRDKKDSSDPAALEDKGSERKSNSKYRKHDASRSLESPSHSGSNSARQLENNTRPRQDAQYISSPSPEQIDSKHSRSGRVGFNGHDCVDLISSAGRKKGNVSQVDLTEDDEDEMLLDRGSPPSSFPDVSTIPPSPRVASSQNRDRSNNHESVKAPIDGKVAESRRWVEDKNIRRFRHTGVEGFANKQLAGRDPAETKMIAQSKD</sequence>
<proteinExistence type="inferred from homology"/>
<feature type="region of interest" description="Disordered" evidence="6">
    <location>
        <begin position="1255"/>
        <end position="1291"/>
    </location>
</feature>
<feature type="compositionally biased region" description="Polar residues" evidence="6">
    <location>
        <begin position="795"/>
        <end position="807"/>
    </location>
</feature>
<feature type="region of interest" description="Disordered" evidence="6">
    <location>
        <begin position="494"/>
        <end position="602"/>
    </location>
</feature>
<dbReference type="GO" id="GO:0006508">
    <property type="term" value="P:proteolysis"/>
    <property type="evidence" value="ECO:0007669"/>
    <property type="project" value="UniProtKB-KW"/>
</dbReference>
<evidence type="ECO:0000256" key="2">
    <source>
        <dbReference type="ARBA" id="ARBA00022553"/>
    </source>
</evidence>
<dbReference type="GO" id="GO:0016926">
    <property type="term" value="P:protein desumoylation"/>
    <property type="evidence" value="ECO:0007669"/>
    <property type="project" value="TreeGrafter"/>
</dbReference>
<dbReference type="InterPro" id="IPR038765">
    <property type="entry name" value="Papain-like_cys_pep_sf"/>
</dbReference>
<dbReference type="InterPro" id="IPR003653">
    <property type="entry name" value="Peptidase_C48_C"/>
</dbReference>
<keyword evidence="9" id="KW-1185">Reference proteome</keyword>
<evidence type="ECO:0000256" key="6">
    <source>
        <dbReference type="SAM" id="MobiDB-lite"/>
    </source>
</evidence>
<dbReference type="OrthoDB" id="442460at2759"/>
<dbReference type="EMBL" id="CP063408">
    <property type="protein sequence ID" value="QSZ33815.1"/>
    <property type="molecule type" value="Genomic_DNA"/>
</dbReference>
<feature type="compositionally biased region" description="Polar residues" evidence="6">
    <location>
        <begin position="1278"/>
        <end position="1289"/>
    </location>
</feature>
<feature type="compositionally biased region" description="Basic and acidic residues" evidence="6">
    <location>
        <begin position="576"/>
        <end position="590"/>
    </location>
</feature>
<feature type="region of interest" description="Disordered" evidence="6">
    <location>
        <begin position="986"/>
        <end position="1031"/>
    </location>
</feature>
<evidence type="ECO:0000313" key="9">
    <source>
        <dbReference type="Proteomes" id="UP000672032"/>
    </source>
</evidence>
<reference evidence="8" key="1">
    <citation type="submission" date="2020-10" db="EMBL/GenBank/DDBJ databases">
        <title>Genome Sequence of Monilinia vaccinii-corymbosi Sheds Light on Mummy Berry Disease Infection of Blueberry and Mating Type.</title>
        <authorList>
            <person name="Yow A.G."/>
            <person name="Zhang Y."/>
            <person name="Bansal K."/>
            <person name="Eacker S.M."/>
            <person name="Sullivan S."/>
            <person name="Liachko I."/>
            <person name="Cubeta M.A."/>
            <person name="Rollins J.A."/>
            <person name="Ashrafi H."/>
        </authorList>
    </citation>
    <scope>NUCLEOTIDE SEQUENCE</scope>
    <source>
        <strain evidence="8">RL-1</strain>
    </source>
</reference>
<keyword evidence="2" id="KW-0597">Phosphoprotein</keyword>
<feature type="region of interest" description="Disordered" evidence="6">
    <location>
        <begin position="422"/>
        <end position="445"/>
    </location>
</feature>
<evidence type="ECO:0000313" key="8">
    <source>
        <dbReference type="EMBL" id="QSZ33815.1"/>
    </source>
</evidence>
<feature type="region of interest" description="Disordered" evidence="6">
    <location>
        <begin position="760"/>
        <end position="856"/>
    </location>
</feature>
<feature type="compositionally biased region" description="Basic and acidic residues" evidence="6">
    <location>
        <begin position="834"/>
        <end position="856"/>
    </location>
</feature>
<feature type="compositionally biased region" description="Basic and acidic residues" evidence="6">
    <location>
        <begin position="1606"/>
        <end position="1616"/>
    </location>
</feature>
<dbReference type="SUPFAM" id="SSF54001">
    <property type="entry name" value="Cysteine proteinases"/>
    <property type="match status" value="1"/>
</dbReference>
<feature type="compositionally biased region" description="Basic and acidic residues" evidence="6">
    <location>
        <begin position="1468"/>
        <end position="1486"/>
    </location>
</feature>
<evidence type="ECO:0000256" key="1">
    <source>
        <dbReference type="ARBA" id="ARBA00005234"/>
    </source>
</evidence>
<accession>A0A8A3PFH7</accession>
<keyword evidence="3" id="KW-0645">Protease</keyword>